<sequence length="68" mass="8080">MSKYNQLWKCIADSGQDQLMIPFSEVERVTGVPLDHSFLQYKKELLDYGYQVDHIYLKKQQIQVSRTK</sequence>
<dbReference type="OrthoDB" id="5244671at2"/>
<accession>A0A2J6NN42</accession>
<proteinExistence type="predicted"/>
<dbReference type="EMBL" id="PNFV01000004">
    <property type="protein sequence ID" value="PMB82748.1"/>
    <property type="molecule type" value="Genomic_DNA"/>
</dbReference>
<dbReference type="Proteomes" id="UP000239920">
    <property type="component" value="Unassembled WGS sequence"/>
</dbReference>
<protein>
    <submittedName>
        <fullName evidence="1">Uncharacterized protein</fullName>
    </submittedName>
</protein>
<reference evidence="1 2" key="1">
    <citation type="submission" date="2017-09" db="EMBL/GenBank/DDBJ databases">
        <title>Bacterial strain isolated from the female urinary microbiota.</title>
        <authorList>
            <person name="Thomas-White K."/>
            <person name="Kumar N."/>
            <person name="Forster S."/>
            <person name="Putonti C."/>
            <person name="Lawley T."/>
            <person name="Wolfe A.J."/>
        </authorList>
    </citation>
    <scope>NUCLEOTIDE SEQUENCE [LARGE SCALE GENOMIC DNA]</scope>
    <source>
        <strain evidence="1 2">UMB0683</strain>
    </source>
</reference>
<name>A0A2J6NN42_9LACO</name>
<organism evidence="1 2">
    <name type="scientific">Limosilactobacillus pontis</name>
    <dbReference type="NCBI Taxonomy" id="35787"/>
    <lineage>
        <taxon>Bacteria</taxon>
        <taxon>Bacillati</taxon>
        <taxon>Bacillota</taxon>
        <taxon>Bacilli</taxon>
        <taxon>Lactobacillales</taxon>
        <taxon>Lactobacillaceae</taxon>
        <taxon>Limosilactobacillus</taxon>
    </lineage>
</organism>
<comment type="caution">
    <text evidence="1">The sequence shown here is derived from an EMBL/GenBank/DDBJ whole genome shotgun (WGS) entry which is preliminary data.</text>
</comment>
<dbReference type="RefSeq" id="WP_104688623.1">
    <property type="nucleotide sequence ID" value="NZ_JBKTHY010000006.1"/>
</dbReference>
<evidence type="ECO:0000313" key="1">
    <source>
        <dbReference type="EMBL" id="PMB82748.1"/>
    </source>
</evidence>
<evidence type="ECO:0000313" key="2">
    <source>
        <dbReference type="Proteomes" id="UP000239920"/>
    </source>
</evidence>
<dbReference type="AlphaFoldDB" id="A0A2J6NN42"/>
<gene>
    <name evidence="1" type="ORF">CK797_04800</name>
</gene>